<dbReference type="Gene3D" id="1.10.510.10">
    <property type="entry name" value="Transferase(Phosphotransferase) domain 1"/>
    <property type="match status" value="1"/>
</dbReference>
<proteinExistence type="predicted"/>
<dbReference type="AlphaFoldDB" id="A0AA38SG14"/>
<gene>
    <name evidence="1" type="ORF">NKR19_g2762</name>
</gene>
<accession>A0AA38SG14</accession>
<protein>
    <submittedName>
        <fullName evidence="1">Uncharacterized protein</fullName>
    </submittedName>
</protein>
<dbReference type="Proteomes" id="UP001174691">
    <property type="component" value="Unassembled WGS sequence"/>
</dbReference>
<reference evidence="1" key="1">
    <citation type="submission" date="2022-07" db="EMBL/GenBank/DDBJ databases">
        <title>Fungi with potential for degradation of polypropylene.</title>
        <authorList>
            <person name="Gostincar C."/>
        </authorList>
    </citation>
    <scope>NUCLEOTIDE SEQUENCE</scope>
    <source>
        <strain evidence="1">EXF-13287</strain>
    </source>
</reference>
<sequence length="137" mass="15316">MPAAALETGFILGMGAACFLSIFDSETVLENYDIWVNGKRQSYRSVPCEESICREELVYKHLRSHPRILRRHGLVEVHLEPTPLGNVRQHIEDHAEQPFPERTRLEMVLDVSVGLSYTHSRTLSSAAATCPSSTVPG</sequence>
<keyword evidence="2" id="KW-1185">Reference proteome</keyword>
<comment type="caution">
    <text evidence="1">The sequence shown here is derived from an EMBL/GenBank/DDBJ whole genome shotgun (WGS) entry which is preliminary data.</text>
</comment>
<dbReference type="InterPro" id="IPR011009">
    <property type="entry name" value="Kinase-like_dom_sf"/>
</dbReference>
<name>A0AA38SG14_9PEZI</name>
<dbReference type="SUPFAM" id="SSF56112">
    <property type="entry name" value="Protein kinase-like (PK-like)"/>
    <property type="match status" value="1"/>
</dbReference>
<dbReference type="EMBL" id="JANBVN010000029">
    <property type="protein sequence ID" value="KAJ9160962.1"/>
    <property type="molecule type" value="Genomic_DNA"/>
</dbReference>
<organism evidence="1 2">
    <name type="scientific">Coniochaeta hoffmannii</name>
    <dbReference type="NCBI Taxonomy" id="91930"/>
    <lineage>
        <taxon>Eukaryota</taxon>
        <taxon>Fungi</taxon>
        <taxon>Dikarya</taxon>
        <taxon>Ascomycota</taxon>
        <taxon>Pezizomycotina</taxon>
        <taxon>Sordariomycetes</taxon>
        <taxon>Sordariomycetidae</taxon>
        <taxon>Coniochaetales</taxon>
        <taxon>Coniochaetaceae</taxon>
        <taxon>Coniochaeta</taxon>
    </lineage>
</organism>
<evidence type="ECO:0000313" key="2">
    <source>
        <dbReference type="Proteomes" id="UP001174691"/>
    </source>
</evidence>
<evidence type="ECO:0000313" key="1">
    <source>
        <dbReference type="EMBL" id="KAJ9160962.1"/>
    </source>
</evidence>